<dbReference type="SUPFAM" id="SSF52047">
    <property type="entry name" value="RNI-like"/>
    <property type="match status" value="1"/>
</dbReference>
<accession>A0A7R9VD86</accession>
<evidence type="ECO:0000313" key="3">
    <source>
        <dbReference type="EMBL" id="CAD8291840.1"/>
    </source>
</evidence>
<feature type="region of interest" description="Disordered" evidence="2">
    <location>
        <begin position="1"/>
        <end position="21"/>
    </location>
</feature>
<dbReference type="GO" id="GO:0005930">
    <property type="term" value="C:axoneme"/>
    <property type="evidence" value="ECO:0007669"/>
    <property type="project" value="UniProtKB-SubCell"/>
</dbReference>
<dbReference type="PANTHER" id="PTHR13318">
    <property type="entry name" value="PARTNER OF PAIRED, ISOFORM B-RELATED"/>
    <property type="match status" value="1"/>
</dbReference>
<comment type="subcellular location">
    <subcellularLocation>
        <location evidence="1">Cytoplasm</location>
        <location evidence="1">Cytoskeleton</location>
        <location evidence="1">Cilium axoneme</location>
    </subcellularLocation>
</comment>
<dbReference type="InterPro" id="IPR032675">
    <property type="entry name" value="LRR_dom_sf"/>
</dbReference>
<evidence type="ECO:0000256" key="2">
    <source>
        <dbReference type="SAM" id="MobiDB-lite"/>
    </source>
</evidence>
<dbReference type="Gene3D" id="3.80.10.10">
    <property type="entry name" value="Ribonuclease Inhibitor"/>
    <property type="match status" value="1"/>
</dbReference>
<organism evidence="3">
    <name type="scientific">Chlamydomonas euryale</name>
    <dbReference type="NCBI Taxonomy" id="1486919"/>
    <lineage>
        <taxon>Eukaryota</taxon>
        <taxon>Viridiplantae</taxon>
        <taxon>Chlorophyta</taxon>
        <taxon>core chlorophytes</taxon>
        <taxon>Chlorophyceae</taxon>
        <taxon>CS clade</taxon>
        <taxon>Chlamydomonadales</taxon>
        <taxon>Chlamydomonadaceae</taxon>
        <taxon>Chlamydomonas</taxon>
    </lineage>
</organism>
<proteinExistence type="predicted"/>
<dbReference type="GO" id="GO:0031146">
    <property type="term" value="P:SCF-dependent proteasomal ubiquitin-dependent protein catabolic process"/>
    <property type="evidence" value="ECO:0007669"/>
    <property type="project" value="TreeGrafter"/>
</dbReference>
<dbReference type="EMBL" id="HBEC01024429">
    <property type="protein sequence ID" value="CAD8291840.1"/>
    <property type="molecule type" value="Transcribed_RNA"/>
</dbReference>
<reference evidence="3" key="1">
    <citation type="submission" date="2021-01" db="EMBL/GenBank/DDBJ databases">
        <authorList>
            <person name="Corre E."/>
            <person name="Pelletier E."/>
            <person name="Niang G."/>
            <person name="Scheremetjew M."/>
            <person name="Finn R."/>
            <person name="Kale V."/>
            <person name="Holt S."/>
            <person name="Cochrane G."/>
            <person name="Meng A."/>
            <person name="Brown T."/>
            <person name="Cohen L."/>
        </authorList>
    </citation>
    <scope>NUCLEOTIDE SEQUENCE</scope>
    <source>
        <strain evidence="3">CCMP219</strain>
    </source>
</reference>
<protein>
    <recommendedName>
        <fullName evidence="4">F-box domain-containing protein</fullName>
    </recommendedName>
</protein>
<sequence>MSSDTELDVGPSPASRSGVPVADSLSECNDCLGLAVPGVAGLRELVSDFDSFDLAAHHLPDGVVRTIAGYLANDSSSHSSPLLALLAMCGTCSQWRSVAQDLNPDVCLQYDCFENVFPSQKNVQRFRKLSATAKEEVFEAASRLFSGYTETVLSGDGITDRVLCRMADRVGSGLTSVRVRGSAFVTDVGLHSLMTAASSLQHVHLEDLRKTSRGEFLAVLLEKCTQLQTLHLSDMPLLNWGPCKLASSRWAERSITKLHVRGVNLDSGFGMILEKLPKLVELEIDGPSRNIKSAAEKCPLLHRVSYQVTHRQYLDEVLAALMNVRQLKVLELIVKNFTLCTEQLRVIGMLPLMEIRLDSFIYKQQPTLSRSSYSHVDNDGVKALVDSVCNRWCAMGTDMQPLKLSLCGATALTHDAVSALLRLPILTELDIGGCCRIIAMDKMRLVAKVRAGREMLESGRSPTMRNLRFPGLIL</sequence>
<dbReference type="AlphaFoldDB" id="A0A7R9VD86"/>
<dbReference type="GO" id="GO:0019005">
    <property type="term" value="C:SCF ubiquitin ligase complex"/>
    <property type="evidence" value="ECO:0007669"/>
    <property type="project" value="TreeGrafter"/>
</dbReference>
<name>A0A7R9VD86_9CHLO</name>
<evidence type="ECO:0000256" key="1">
    <source>
        <dbReference type="ARBA" id="ARBA00004430"/>
    </source>
</evidence>
<gene>
    <name evidence="3" type="ORF">CEUR00632_LOCUS11158</name>
</gene>
<evidence type="ECO:0008006" key="4">
    <source>
        <dbReference type="Google" id="ProtNLM"/>
    </source>
</evidence>